<dbReference type="RefSeq" id="WP_011799405.1">
    <property type="nucleotide sequence ID" value="NC_008771.1"/>
</dbReference>
<dbReference type="eggNOG" id="COG3504">
    <property type="taxonomic scope" value="Bacteria"/>
</dbReference>
<dbReference type="InterPro" id="IPR033645">
    <property type="entry name" value="VirB9/CagX/TrbG_C"/>
</dbReference>
<sequence>MKKLIALVLACVASLAHADDPRIRTEIYDKSVVYNVHTQIGRASLIQLEEDESLVISPSSVLGIGDADAWNLGVRGNNIVLKPTQNMPQTNVVVVTNKRTYSFELQATAKDSMPTYILRFRYLDTEAAKAAAEAAAEAKRVQITAAARAEKTVINTDYVWRGDNELLKPTAAYDDGRFTRLVYDHSGELPVFFKVLPDGTEALLNSNVDPDHKQTVVLHEVIRTVRARMGDQVIEIINRAYTLPKFNETGTSVPGAVRVDKGTQP</sequence>
<keyword evidence="4" id="KW-0614">Plasmid</keyword>
<reference evidence="4 5" key="1">
    <citation type="submission" date="2006-12" db="EMBL/GenBank/DDBJ databases">
        <title>Complete sequence of plasmid pVEIS01 of Verminephrobacter eiseniae EF01-2.</title>
        <authorList>
            <consortium name="US DOE Joint Genome Institute"/>
            <person name="Copeland A."/>
            <person name="Lucas S."/>
            <person name="Lapidus A."/>
            <person name="Barry K."/>
            <person name="Detter J.C."/>
            <person name="Glavina del Rio T."/>
            <person name="Dalin E."/>
            <person name="Tice H."/>
            <person name="Pitluck S."/>
            <person name="Chertkov O."/>
            <person name="Brettin T."/>
            <person name="Bruce D."/>
            <person name="Han C."/>
            <person name="Tapia R."/>
            <person name="Gilna P."/>
            <person name="Schmutz J."/>
            <person name="Larimer F."/>
            <person name="Land M."/>
            <person name="Hauser L."/>
            <person name="Kyrpides N."/>
            <person name="Kim E."/>
            <person name="Stahl D."/>
            <person name="Richardson P."/>
        </authorList>
    </citation>
    <scope>NUCLEOTIDE SEQUENCE [LARGE SCALE GENOMIC DNA]</scope>
    <source>
        <strain evidence="5">EF01-2</strain>
        <plasmid evidence="5">Plasmid pVEIS01</plasmid>
    </source>
</reference>
<dbReference type="Proteomes" id="UP000000374">
    <property type="component" value="Plasmid pVEIS01"/>
</dbReference>
<dbReference type="CDD" id="cd06911">
    <property type="entry name" value="VirB9_CagX_TrbG"/>
    <property type="match status" value="1"/>
</dbReference>
<dbReference type="OrthoDB" id="9773431at2"/>
<evidence type="ECO:0000313" key="5">
    <source>
        <dbReference type="Proteomes" id="UP000000374"/>
    </source>
</evidence>
<protein>
    <submittedName>
        <fullName evidence="4">Conjugal transfer protein TrbG/VirB9/CagX</fullName>
    </submittedName>
</protein>
<dbReference type="AlphaFoldDB" id="A1WSV1"/>
<keyword evidence="5" id="KW-1185">Reference proteome</keyword>
<dbReference type="Gene3D" id="2.60.40.2500">
    <property type="match status" value="1"/>
</dbReference>
<evidence type="ECO:0000256" key="1">
    <source>
        <dbReference type="ARBA" id="ARBA00006135"/>
    </source>
</evidence>
<dbReference type="Pfam" id="PF03524">
    <property type="entry name" value="CagX"/>
    <property type="match status" value="1"/>
</dbReference>
<comment type="similarity">
    <text evidence="1">Belongs to the TrbG/VirB9 family.</text>
</comment>
<evidence type="ECO:0000256" key="2">
    <source>
        <dbReference type="ARBA" id="ARBA00022729"/>
    </source>
</evidence>
<evidence type="ECO:0000313" key="4">
    <source>
        <dbReference type="EMBL" id="ABM60708.1"/>
    </source>
</evidence>
<organism evidence="4 5">
    <name type="scientific">Verminephrobacter eiseniae (strain EF01-2)</name>
    <dbReference type="NCBI Taxonomy" id="391735"/>
    <lineage>
        <taxon>Bacteria</taxon>
        <taxon>Pseudomonadati</taxon>
        <taxon>Pseudomonadota</taxon>
        <taxon>Betaproteobacteria</taxon>
        <taxon>Burkholderiales</taxon>
        <taxon>Comamonadaceae</taxon>
        <taxon>Verminephrobacter</taxon>
    </lineage>
</organism>
<accession>A1WSV1</accession>
<geneLocation type="plasmid" evidence="4 5">
    <name>pVEIS01</name>
</geneLocation>
<dbReference type="HOGENOM" id="CLU_058585_3_1_4"/>
<dbReference type="KEGG" id="vei:Veis_5022"/>
<evidence type="ECO:0000256" key="3">
    <source>
        <dbReference type="SAM" id="SignalP"/>
    </source>
</evidence>
<name>A1WSV1_VEREI</name>
<feature type="chain" id="PRO_5002640836" evidence="3">
    <location>
        <begin position="19"/>
        <end position="265"/>
    </location>
</feature>
<dbReference type="EMBL" id="CP000543">
    <property type="protein sequence ID" value="ABM60708.1"/>
    <property type="molecule type" value="Genomic_DNA"/>
</dbReference>
<dbReference type="InterPro" id="IPR038161">
    <property type="entry name" value="VirB9/CagX/TrbG_C_sf"/>
</dbReference>
<gene>
    <name evidence="4" type="ordered locus">Veis_5022</name>
</gene>
<proteinExistence type="inferred from homology"/>
<dbReference type="GeneID" id="76463278"/>
<feature type="signal peptide" evidence="3">
    <location>
        <begin position="1"/>
        <end position="18"/>
    </location>
</feature>
<keyword evidence="2 3" id="KW-0732">Signal</keyword>
<dbReference type="InterPro" id="IPR010258">
    <property type="entry name" value="Conjugal_tfr_TrbG/VirB9/CagX"/>
</dbReference>